<evidence type="ECO:0000313" key="1">
    <source>
        <dbReference type="EMBL" id="CAI9785297.1"/>
    </source>
</evidence>
<proteinExistence type="predicted"/>
<accession>A0AAD2ABR6</accession>
<dbReference type="PANTHER" id="PTHR33673:SF36">
    <property type="entry name" value="MYB-LIKE PROTEIN Q"/>
    <property type="match status" value="1"/>
</dbReference>
<reference evidence="1" key="1">
    <citation type="submission" date="2023-05" db="EMBL/GenBank/DDBJ databases">
        <authorList>
            <person name="Huff M."/>
        </authorList>
    </citation>
    <scope>NUCLEOTIDE SEQUENCE</scope>
</reference>
<gene>
    <name evidence="1" type="ORF">FPE_LOCUS32727</name>
</gene>
<protein>
    <submittedName>
        <fullName evidence="1">Uncharacterized protein</fullName>
    </submittedName>
</protein>
<dbReference type="Proteomes" id="UP000834106">
    <property type="component" value="Chromosome 21"/>
</dbReference>
<organism evidence="1 2">
    <name type="scientific">Fraxinus pennsylvanica</name>
    <dbReference type="NCBI Taxonomy" id="56036"/>
    <lineage>
        <taxon>Eukaryota</taxon>
        <taxon>Viridiplantae</taxon>
        <taxon>Streptophyta</taxon>
        <taxon>Embryophyta</taxon>
        <taxon>Tracheophyta</taxon>
        <taxon>Spermatophyta</taxon>
        <taxon>Magnoliopsida</taxon>
        <taxon>eudicotyledons</taxon>
        <taxon>Gunneridae</taxon>
        <taxon>Pentapetalae</taxon>
        <taxon>asterids</taxon>
        <taxon>lamiids</taxon>
        <taxon>Lamiales</taxon>
        <taxon>Oleaceae</taxon>
        <taxon>Oleeae</taxon>
        <taxon>Fraxinus</taxon>
    </lineage>
</organism>
<evidence type="ECO:0000313" key="2">
    <source>
        <dbReference type="Proteomes" id="UP000834106"/>
    </source>
</evidence>
<name>A0AAD2ABR6_9LAMI</name>
<dbReference type="EMBL" id="OU503056">
    <property type="protein sequence ID" value="CAI9785297.1"/>
    <property type="molecule type" value="Genomic_DNA"/>
</dbReference>
<keyword evidence="2" id="KW-1185">Reference proteome</keyword>
<dbReference type="PANTHER" id="PTHR33673">
    <property type="entry name" value="SUPPRESSOR SRP40-LIKE PROTEIN"/>
    <property type="match status" value="1"/>
</dbReference>
<sequence length="336" mass="36329">MDYTGKSRKFIKRDADAPDIHLDTFAPLISFTNSDHDSPTSCLSLSNLKETRCGLAENLDSLDSVSSSSSVSSSGGFFQLNPQILTNHSMSSASPKLKGEVKSLCESDKVNVSNEVLFILEESSSKSPGSTSLVSDVSHESFLPNTSPTQLPPIQVMERPGDFNPHRIPPSVFGIPSTPMEWSEVSNDSLFSIHIGNQVSRISGDSYRSGEISKSGDILEYGESYQPGEFYNSQGLVTSNESITRFDHASAAAKGVEPENNSGVVKTIGAEKNFGATEFVYESTYKFHEAGINNLDKESLEDPVDSYSANCQTDGNTVSNLTLAFPTSVSFFVIII</sequence>
<dbReference type="AlphaFoldDB" id="A0AAD2ABR6"/>